<evidence type="ECO:0000256" key="5">
    <source>
        <dbReference type="ARBA" id="ARBA00022679"/>
    </source>
</evidence>
<dbReference type="PRINTS" id="PR00151">
    <property type="entry name" value="PORPHBDMNASE"/>
</dbReference>
<comment type="caution">
    <text evidence="11">The sequence shown here is derived from an EMBL/GenBank/DDBJ whole genome shotgun (WGS) entry which is preliminary data.</text>
</comment>
<dbReference type="InterPro" id="IPR000860">
    <property type="entry name" value="HemC"/>
</dbReference>
<dbReference type="InterPro" id="IPR022419">
    <property type="entry name" value="Porphobilin_deaminase_cofac_BS"/>
</dbReference>
<comment type="cofactor">
    <cofactor evidence="8">
        <name>dipyrromethane</name>
        <dbReference type="ChEBI" id="CHEBI:60342"/>
    </cofactor>
    <text evidence="8">Binds 1 dipyrromethane group covalently.</text>
</comment>
<dbReference type="PIRSF" id="PIRSF001438">
    <property type="entry name" value="4pyrrol_synth_OHMeBilane_synth"/>
    <property type="match status" value="1"/>
</dbReference>
<evidence type="ECO:0000256" key="6">
    <source>
        <dbReference type="ARBA" id="ARBA00023244"/>
    </source>
</evidence>
<dbReference type="InterPro" id="IPR022418">
    <property type="entry name" value="Porphobilinogen_deaminase_C"/>
</dbReference>
<evidence type="ECO:0000256" key="8">
    <source>
        <dbReference type="HAMAP-Rule" id="MF_00260"/>
    </source>
</evidence>
<dbReference type="EC" id="2.5.1.61" evidence="8"/>
<dbReference type="SUPFAM" id="SSF54782">
    <property type="entry name" value="Porphobilinogen deaminase (hydroxymethylbilane synthase), C-terminal domain"/>
    <property type="match status" value="1"/>
</dbReference>
<evidence type="ECO:0000256" key="1">
    <source>
        <dbReference type="ARBA" id="ARBA00002869"/>
    </source>
</evidence>
<dbReference type="EMBL" id="JAVAIL010000003">
    <property type="protein sequence ID" value="MDP4539914.1"/>
    <property type="molecule type" value="Genomic_DNA"/>
</dbReference>
<sequence>MPEPSTPPPFSDRPIRFGTRRSPLAMAQAHETRARLCAAHGWDEAAIELVPVQASGDKIRDRPLADIGGKALWTRELDQMLGDGTIDAAVHSLKDVETIRPPELTITAVLAREDRADRLLGARSLAALPPGAVVGTSAPRRAAQLLNARPDCNVVNFRGNVATRMAKLAAGDVDATFLAAAGLIRLGEDAVGVRLDPEDWFPAPAQAAIGIECRTDDAAMRALLAAIDHAPSHAEVCAERALLAGLGGSCHSPIAALTDWDGEALVLRAAIYSSDGEVRIAGETRLTPGHDEPPRALARELLERAPALVAGSFSGPA</sequence>
<organism evidence="11 12">
    <name type="scientific">Qipengyuania benthica</name>
    <dbReference type="NCBI Taxonomy" id="3067651"/>
    <lineage>
        <taxon>Bacteria</taxon>
        <taxon>Pseudomonadati</taxon>
        <taxon>Pseudomonadota</taxon>
        <taxon>Alphaproteobacteria</taxon>
        <taxon>Sphingomonadales</taxon>
        <taxon>Erythrobacteraceae</taxon>
        <taxon>Qipengyuania</taxon>
    </lineage>
</organism>
<feature type="domain" description="Porphobilinogen deaminase C-terminal" evidence="10">
    <location>
        <begin position="235"/>
        <end position="285"/>
    </location>
</feature>
<dbReference type="PROSITE" id="PS00533">
    <property type="entry name" value="PORPHOBILINOGEN_DEAM"/>
    <property type="match status" value="1"/>
</dbReference>
<evidence type="ECO:0000256" key="2">
    <source>
        <dbReference type="ARBA" id="ARBA00004735"/>
    </source>
</evidence>
<evidence type="ECO:0000313" key="12">
    <source>
        <dbReference type="Proteomes" id="UP001235664"/>
    </source>
</evidence>
<keyword evidence="5 8" id="KW-0808">Transferase</keyword>
<evidence type="ECO:0000256" key="7">
    <source>
        <dbReference type="ARBA" id="ARBA00048169"/>
    </source>
</evidence>
<dbReference type="Gene3D" id="3.40.190.10">
    <property type="entry name" value="Periplasmic binding protein-like II"/>
    <property type="match status" value="2"/>
</dbReference>
<dbReference type="SUPFAM" id="SSF53850">
    <property type="entry name" value="Periplasmic binding protein-like II"/>
    <property type="match status" value="1"/>
</dbReference>
<evidence type="ECO:0000259" key="10">
    <source>
        <dbReference type="Pfam" id="PF03900"/>
    </source>
</evidence>
<gene>
    <name evidence="8 11" type="primary">hemC</name>
    <name evidence="11" type="ORF">Q9K01_09785</name>
</gene>
<keyword evidence="12" id="KW-1185">Reference proteome</keyword>
<dbReference type="Pfam" id="PF03900">
    <property type="entry name" value="Porphobil_deamC"/>
    <property type="match status" value="1"/>
</dbReference>
<evidence type="ECO:0000256" key="4">
    <source>
        <dbReference type="ARBA" id="ARBA00011245"/>
    </source>
</evidence>
<comment type="catalytic activity">
    <reaction evidence="7 8">
        <text>4 porphobilinogen + H2O = hydroxymethylbilane + 4 NH4(+)</text>
        <dbReference type="Rhea" id="RHEA:13185"/>
        <dbReference type="ChEBI" id="CHEBI:15377"/>
        <dbReference type="ChEBI" id="CHEBI:28938"/>
        <dbReference type="ChEBI" id="CHEBI:57845"/>
        <dbReference type="ChEBI" id="CHEBI:58126"/>
        <dbReference type="EC" id="2.5.1.61"/>
    </reaction>
</comment>
<reference evidence="11 12" key="1">
    <citation type="submission" date="2023-08" db="EMBL/GenBank/DDBJ databases">
        <title>genomic of DY56.</title>
        <authorList>
            <person name="Wang Y."/>
        </authorList>
    </citation>
    <scope>NUCLEOTIDE SEQUENCE [LARGE SCALE GENOMIC DNA]</scope>
    <source>
        <strain evidence="11 12">DY56-A-20</strain>
    </source>
</reference>
<dbReference type="InterPro" id="IPR022417">
    <property type="entry name" value="Porphobilin_deaminase_N"/>
</dbReference>
<name>A0ABT9H9C5_9SPHN</name>
<dbReference type="NCBIfam" id="TIGR00212">
    <property type="entry name" value="hemC"/>
    <property type="match status" value="1"/>
</dbReference>
<keyword evidence="6 8" id="KW-0627">Porphyrin biosynthesis</keyword>
<evidence type="ECO:0000259" key="9">
    <source>
        <dbReference type="Pfam" id="PF01379"/>
    </source>
</evidence>
<dbReference type="Proteomes" id="UP001235664">
    <property type="component" value="Unassembled WGS sequence"/>
</dbReference>
<dbReference type="GO" id="GO:0004418">
    <property type="term" value="F:hydroxymethylbilane synthase activity"/>
    <property type="evidence" value="ECO:0007669"/>
    <property type="project" value="UniProtKB-EC"/>
</dbReference>
<dbReference type="InterPro" id="IPR036803">
    <property type="entry name" value="Porphobilinogen_deaminase_C_sf"/>
</dbReference>
<dbReference type="PANTHER" id="PTHR11557:SF0">
    <property type="entry name" value="PORPHOBILINOGEN DEAMINASE"/>
    <property type="match status" value="1"/>
</dbReference>
<evidence type="ECO:0000313" key="11">
    <source>
        <dbReference type="EMBL" id="MDP4539914.1"/>
    </source>
</evidence>
<comment type="function">
    <text evidence="1 8">Tetrapolymerization of the monopyrrole PBG into the hydroxymethylbilane pre-uroporphyrinogen in several discrete steps.</text>
</comment>
<accession>A0ABT9H9C5</accession>
<comment type="pathway">
    <text evidence="2">Porphyrin-containing compound metabolism; protoporphyrin-IX biosynthesis; coproporphyrinogen-III from 5-aminolevulinate: step 2/4.</text>
</comment>
<evidence type="ECO:0000256" key="3">
    <source>
        <dbReference type="ARBA" id="ARBA00005638"/>
    </source>
</evidence>
<dbReference type="PANTHER" id="PTHR11557">
    <property type="entry name" value="PORPHOBILINOGEN DEAMINASE"/>
    <property type="match status" value="1"/>
</dbReference>
<protein>
    <recommendedName>
        <fullName evidence="8">Porphobilinogen deaminase</fullName>
        <shortName evidence="8">PBG</shortName>
        <ecNumber evidence="8">2.5.1.61</ecNumber>
    </recommendedName>
    <alternativeName>
        <fullName evidence="8">Hydroxymethylbilane synthase</fullName>
        <shortName evidence="8">HMBS</shortName>
    </alternativeName>
    <alternativeName>
        <fullName evidence="8">Pre-uroporphyrinogen synthase</fullName>
    </alternativeName>
</protein>
<dbReference type="Gene3D" id="3.30.160.40">
    <property type="entry name" value="Porphobilinogen deaminase, C-terminal domain"/>
    <property type="match status" value="1"/>
</dbReference>
<comment type="similarity">
    <text evidence="3 8">Belongs to the HMBS family.</text>
</comment>
<dbReference type="HAMAP" id="MF_00260">
    <property type="entry name" value="Porphobil_deam"/>
    <property type="match status" value="1"/>
</dbReference>
<feature type="modified residue" description="S-(dipyrrolylmethanemethyl)cysteine" evidence="8">
    <location>
        <position position="250"/>
    </location>
</feature>
<feature type="domain" description="Porphobilinogen deaminase N-terminal" evidence="9">
    <location>
        <begin position="15"/>
        <end position="221"/>
    </location>
</feature>
<dbReference type="Pfam" id="PF01379">
    <property type="entry name" value="Porphobil_deam"/>
    <property type="match status" value="1"/>
</dbReference>
<dbReference type="RefSeq" id="WP_305930064.1">
    <property type="nucleotide sequence ID" value="NZ_JAVAIL010000003.1"/>
</dbReference>
<comment type="miscellaneous">
    <text evidence="8">The porphobilinogen subunits are added to the dipyrromethane group.</text>
</comment>
<proteinExistence type="inferred from homology"/>
<comment type="subunit">
    <text evidence="4 8">Monomer.</text>
</comment>